<evidence type="ECO:0000256" key="1">
    <source>
        <dbReference type="SAM" id="MobiDB-lite"/>
    </source>
</evidence>
<feature type="region of interest" description="Disordered" evidence="1">
    <location>
        <begin position="1"/>
        <end position="294"/>
    </location>
</feature>
<organism evidence="2">
    <name type="scientific">uncultured Frankineae bacterium</name>
    <dbReference type="NCBI Taxonomy" id="437475"/>
    <lineage>
        <taxon>Bacteria</taxon>
        <taxon>Bacillati</taxon>
        <taxon>Actinomycetota</taxon>
        <taxon>Actinomycetes</taxon>
        <taxon>Frankiales</taxon>
        <taxon>environmental samples</taxon>
    </lineage>
</organism>
<dbReference type="AlphaFoldDB" id="A0A6J4M1S5"/>
<name>A0A6J4M1S5_9ACTN</name>
<feature type="non-terminal residue" evidence="2">
    <location>
        <position position="294"/>
    </location>
</feature>
<feature type="compositionally biased region" description="Low complexity" evidence="1">
    <location>
        <begin position="1"/>
        <end position="14"/>
    </location>
</feature>
<dbReference type="EMBL" id="CADCUB010000131">
    <property type="protein sequence ID" value="CAA9347469.1"/>
    <property type="molecule type" value="Genomic_DNA"/>
</dbReference>
<feature type="compositionally biased region" description="Low complexity" evidence="1">
    <location>
        <begin position="83"/>
        <end position="98"/>
    </location>
</feature>
<feature type="compositionally biased region" description="Basic residues" evidence="1">
    <location>
        <begin position="37"/>
        <end position="46"/>
    </location>
</feature>
<evidence type="ECO:0000313" key="2">
    <source>
        <dbReference type="EMBL" id="CAA9347469.1"/>
    </source>
</evidence>
<feature type="non-terminal residue" evidence="2">
    <location>
        <position position="1"/>
    </location>
</feature>
<accession>A0A6J4M1S5</accession>
<feature type="compositionally biased region" description="Low complexity" evidence="1">
    <location>
        <begin position="49"/>
        <end position="76"/>
    </location>
</feature>
<sequence length="294" mass="29634">AGPAVLRGGAAALPGVGGAGAGPAARRPVVAAERTARARPRQHGPPRRPYVACARARAARPRLPAGAVPARGAGLAPRRRDAAAGAPRRAAARAARPRTGSDRERRPPGALRCPPRLRGAPRPRHHADRLEAPGRAAPDPRGCAPPAAPPDVRPLPRRHAAGRAGVLRRGALAALGGRRRVGGVRPQGQHARALPGPHGAGPVGHGAALPADRCGRAAAEHQPRRAPRAARGAGAAPARGPRQPRGAPAGGLRPARARRAGVAAGLRAAPHPPRGACRSPARPAGRRSGGAGDL</sequence>
<feature type="compositionally biased region" description="Low complexity" evidence="1">
    <location>
        <begin position="22"/>
        <end position="33"/>
    </location>
</feature>
<protein>
    <submittedName>
        <fullName evidence="2">Uncharacterized protein</fullName>
    </submittedName>
</protein>
<feature type="compositionally biased region" description="Low complexity" evidence="1">
    <location>
        <begin position="229"/>
        <end position="283"/>
    </location>
</feature>
<proteinExistence type="predicted"/>
<gene>
    <name evidence="2" type="ORF">AVDCRST_MAG07-3030</name>
</gene>
<feature type="compositionally biased region" description="Low complexity" evidence="1">
    <location>
        <begin position="162"/>
        <end position="176"/>
    </location>
</feature>
<feature type="compositionally biased region" description="Basic and acidic residues" evidence="1">
    <location>
        <begin position="213"/>
        <end position="223"/>
    </location>
</feature>
<reference evidence="2" key="1">
    <citation type="submission" date="2020-02" db="EMBL/GenBank/DDBJ databases">
        <authorList>
            <person name="Meier V. D."/>
        </authorList>
    </citation>
    <scope>NUCLEOTIDE SEQUENCE</scope>
    <source>
        <strain evidence="2">AVDCRST_MAG07</strain>
    </source>
</reference>